<keyword evidence="1" id="KW-0732">Signal</keyword>
<proteinExistence type="predicted"/>
<keyword evidence="3" id="KW-0540">Nuclease</keyword>
<evidence type="ECO:0000313" key="4">
    <source>
        <dbReference type="Proteomes" id="UP000500767"/>
    </source>
</evidence>
<dbReference type="Proteomes" id="UP000500767">
    <property type="component" value="Chromosome"/>
</dbReference>
<dbReference type="EMBL" id="CP053708">
    <property type="protein sequence ID" value="QKE92513.1"/>
    <property type="molecule type" value="Genomic_DNA"/>
</dbReference>
<evidence type="ECO:0000256" key="1">
    <source>
        <dbReference type="SAM" id="SignalP"/>
    </source>
</evidence>
<dbReference type="InterPro" id="IPR005135">
    <property type="entry name" value="Endo/exonuclease/phosphatase"/>
</dbReference>
<feature type="domain" description="Endonuclease/exonuclease/phosphatase" evidence="2">
    <location>
        <begin position="32"/>
        <end position="254"/>
    </location>
</feature>
<feature type="chain" id="PRO_5027063445" evidence="1">
    <location>
        <begin position="24"/>
        <end position="294"/>
    </location>
</feature>
<keyword evidence="3" id="KW-0255">Endonuclease</keyword>
<dbReference type="AlphaFoldDB" id="A0A6M8HVG0"/>
<feature type="signal peptide" evidence="1">
    <location>
        <begin position="1"/>
        <end position="23"/>
    </location>
</feature>
<accession>A0A6M8HVG0</accession>
<organism evidence="3 4">
    <name type="scientific">Lichenicola cladoniae</name>
    <dbReference type="NCBI Taxonomy" id="1484109"/>
    <lineage>
        <taxon>Bacteria</taxon>
        <taxon>Pseudomonadati</taxon>
        <taxon>Pseudomonadota</taxon>
        <taxon>Alphaproteobacteria</taxon>
        <taxon>Acetobacterales</taxon>
        <taxon>Acetobacteraceae</taxon>
        <taxon>Lichenicola</taxon>
    </lineage>
</organism>
<dbReference type="SUPFAM" id="SSF56219">
    <property type="entry name" value="DNase I-like"/>
    <property type="match status" value="1"/>
</dbReference>
<dbReference type="Gene3D" id="3.60.10.10">
    <property type="entry name" value="Endonuclease/exonuclease/phosphatase"/>
    <property type="match status" value="1"/>
</dbReference>
<keyword evidence="3" id="KW-0269">Exonuclease</keyword>
<keyword evidence="3" id="KW-0378">Hydrolase</keyword>
<dbReference type="GO" id="GO:0004519">
    <property type="term" value="F:endonuclease activity"/>
    <property type="evidence" value="ECO:0007669"/>
    <property type="project" value="UniProtKB-KW"/>
</dbReference>
<gene>
    <name evidence="3" type="ORF">HN018_07860</name>
</gene>
<reference evidence="3 4" key="1">
    <citation type="journal article" date="2014" name="World J. Microbiol. Biotechnol.">
        <title>Biodiversity and physiological characteristics of Antarctic and Arctic lichens-associated bacteria.</title>
        <authorList>
            <person name="Lee Y.M."/>
            <person name="Kim E.H."/>
            <person name="Lee H.K."/>
            <person name="Hong S.G."/>
        </authorList>
    </citation>
    <scope>NUCLEOTIDE SEQUENCE [LARGE SCALE GENOMIC DNA]</scope>
    <source>
        <strain evidence="3 4">PAMC 26569</strain>
    </source>
</reference>
<protein>
    <submittedName>
        <fullName evidence="3">Endonuclease/exonuclease/phosphatase family protein</fullName>
    </submittedName>
</protein>
<name>A0A6M8HVG0_9PROT</name>
<evidence type="ECO:0000259" key="2">
    <source>
        <dbReference type="Pfam" id="PF03372"/>
    </source>
</evidence>
<sequence>MSGRARAIALASVLVLAGGPAFAADPVGIKIATWNMDWLTSRPAGDPALPDDASPKLDADIAALAGYAAQLQATAVALEEVDDSALVARIFPPDRYRVLITSDRVVQRVALAVRRDVTVTRHPDLAALDVSRAGRRHLRTGLDATLAIGGTSLRVLAVHLKSGCWEGPLTDTHRAACADLAAQLPVLQAWIAAREAEGVAFVVLGDFNRRLKAGDVFLAGLQRDAPLAVATAGHASPCWGGEDFIDQILAGGPARSWMQPDSLRVLVYRETSPDMKEHLSDHCPVSVRFSLPPG</sequence>
<dbReference type="GO" id="GO:0004527">
    <property type="term" value="F:exonuclease activity"/>
    <property type="evidence" value="ECO:0007669"/>
    <property type="project" value="UniProtKB-KW"/>
</dbReference>
<dbReference type="KEGG" id="lck:HN018_07860"/>
<dbReference type="Pfam" id="PF03372">
    <property type="entry name" value="Exo_endo_phos"/>
    <property type="match status" value="1"/>
</dbReference>
<evidence type="ECO:0000313" key="3">
    <source>
        <dbReference type="EMBL" id="QKE92513.1"/>
    </source>
</evidence>
<keyword evidence="4" id="KW-1185">Reference proteome</keyword>
<dbReference type="InterPro" id="IPR036691">
    <property type="entry name" value="Endo/exonu/phosph_ase_sf"/>
</dbReference>